<keyword evidence="2" id="KW-1185">Reference proteome</keyword>
<organism evidence="1 2">
    <name type="scientific">Macrolepiota fuliginosa MF-IS2</name>
    <dbReference type="NCBI Taxonomy" id="1400762"/>
    <lineage>
        <taxon>Eukaryota</taxon>
        <taxon>Fungi</taxon>
        <taxon>Dikarya</taxon>
        <taxon>Basidiomycota</taxon>
        <taxon>Agaricomycotina</taxon>
        <taxon>Agaricomycetes</taxon>
        <taxon>Agaricomycetidae</taxon>
        <taxon>Agaricales</taxon>
        <taxon>Agaricineae</taxon>
        <taxon>Agaricaceae</taxon>
        <taxon>Macrolepiota</taxon>
    </lineage>
</organism>
<proteinExistence type="predicted"/>
<evidence type="ECO:0008006" key="3">
    <source>
        <dbReference type="Google" id="ProtNLM"/>
    </source>
</evidence>
<dbReference type="AlphaFoldDB" id="A0A9P5WW90"/>
<reference evidence="1" key="1">
    <citation type="submission" date="2020-11" db="EMBL/GenBank/DDBJ databases">
        <authorList>
            <consortium name="DOE Joint Genome Institute"/>
            <person name="Ahrendt S."/>
            <person name="Riley R."/>
            <person name="Andreopoulos W."/>
            <person name="Labutti K."/>
            <person name="Pangilinan J."/>
            <person name="Ruiz-Duenas F.J."/>
            <person name="Barrasa J.M."/>
            <person name="Sanchez-Garcia M."/>
            <person name="Camarero S."/>
            <person name="Miyauchi S."/>
            <person name="Serrano A."/>
            <person name="Linde D."/>
            <person name="Babiker R."/>
            <person name="Drula E."/>
            <person name="Ayuso-Fernandez I."/>
            <person name="Pacheco R."/>
            <person name="Padilla G."/>
            <person name="Ferreira P."/>
            <person name="Barriuso J."/>
            <person name="Kellner H."/>
            <person name="Castanera R."/>
            <person name="Alfaro M."/>
            <person name="Ramirez L."/>
            <person name="Pisabarro A.G."/>
            <person name="Kuo A."/>
            <person name="Tritt A."/>
            <person name="Lipzen A."/>
            <person name="He G."/>
            <person name="Yan M."/>
            <person name="Ng V."/>
            <person name="Cullen D."/>
            <person name="Martin F."/>
            <person name="Rosso M.-N."/>
            <person name="Henrissat B."/>
            <person name="Hibbett D."/>
            <person name="Martinez A.T."/>
            <person name="Grigoriev I.V."/>
        </authorList>
    </citation>
    <scope>NUCLEOTIDE SEQUENCE</scope>
    <source>
        <strain evidence="1">MF-IS2</strain>
    </source>
</reference>
<protein>
    <recommendedName>
        <fullName evidence="3">ZZ-type domain-containing protein</fullName>
    </recommendedName>
</protein>
<dbReference type="Proteomes" id="UP000807342">
    <property type="component" value="Unassembled WGS sequence"/>
</dbReference>
<accession>A0A9P5WW90</accession>
<name>A0A9P5WW90_9AGAR</name>
<dbReference type="SUPFAM" id="SSF57850">
    <property type="entry name" value="RING/U-box"/>
    <property type="match status" value="1"/>
</dbReference>
<dbReference type="OrthoDB" id="2122982at2759"/>
<evidence type="ECO:0000313" key="2">
    <source>
        <dbReference type="Proteomes" id="UP000807342"/>
    </source>
</evidence>
<gene>
    <name evidence="1" type="ORF">P691DRAFT_768352</name>
</gene>
<dbReference type="EMBL" id="MU152926">
    <property type="protein sequence ID" value="KAF9440058.1"/>
    <property type="molecule type" value="Genomic_DNA"/>
</dbReference>
<sequence length="330" mass="37391">MAQEKMWSRGFLEERAAERKRYVELSTRSLIVTMGLTPQKPLSAAEKGELDRLRRNLNPSEARFYQALADFEIQKLPWHPAWGCDWYNIDLCSACVDRAPSKRGFVHDPSHIMVKVEETLHDSYFIRVVENAKVTIEKIKNLFRVLEANALHPKENADPEGEDGPKVMCACCTKKVVMPCWACVICSRDTFICNECDANRTSPLQSGPSPYHKLSHPLVRIRGTPLSGKLVSAEERLNNLEQRLIMLEHKVADGFAATDSMFENRNMKLESCINDRLAKLETFTAGKFDTIETVLGQLTSQITALHAIYRQAVRSTAKRSSMPSSLYQTL</sequence>
<evidence type="ECO:0000313" key="1">
    <source>
        <dbReference type="EMBL" id="KAF9440058.1"/>
    </source>
</evidence>
<comment type="caution">
    <text evidence="1">The sequence shown here is derived from an EMBL/GenBank/DDBJ whole genome shotgun (WGS) entry which is preliminary data.</text>
</comment>